<dbReference type="PANTHER" id="PTHR10201">
    <property type="entry name" value="MATRIX METALLOPROTEINASE"/>
    <property type="match status" value="1"/>
</dbReference>
<comment type="cofactor">
    <cofactor evidence="5">
        <name>Zn(2+)</name>
        <dbReference type="ChEBI" id="CHEBI:29105"/>
    </cofactor>
    <text evidence="5">Binds 2 Zn(2+) ions per subunit.</text>
</comment>
<dbReference type="GO" id="GO:0008270">
    <property type="term" value="F:zinc ion binding"/>
    <property type="evidence" value="ECO:0007669"/>
    <property type="project" value="InterPro"/>
</dbReference>
<feature type="binding site" evidence="5">
    <location>
        <position position="142"/>
    </location>
    <ligand>
        <name>Ca(2+)</name>
        <dbReference type="ChEBI" id="CHEBI:29108"/>
        <label>3</label>
    </ligand>
</feature>
<organism evidence="8 9">
    <name type="scientific">Hibiscus trionum</name>
    <name type="common">Flower of an hour</name>
    <dbReference type="NCBI Taxonomy" id="183268"/>
    <lineage>
        <taxon>Eukaryota</taxon>
        <taxon>Viridiplantae</taxon>
        <taxon>Streptophyta</taxon>
        <taxon>Embryophyta</taxon>
        <taxon>Tracheophyta</taxon>
        <taxon>Spermatophyta</taxon>
        <taxon>Magnoliopsida</taxon>
        <taxon>eudicotyledons</taxon>
        <taxon>Gunneridae</taxon>
        <taxon>Pentapetalae</taxon>
        <taxon>rosids</taxon>
        <taxon>malvids</taxon>
        <taxon>Malvales</taxon>
        <taxon>Malvaceae</taxon>
        <taxon>Malvoideae</taxon>
        <taxon>Hibiscus</taxon>
    </lineage>
</organism>
<dbReference type="InterPro" id="IPR024079">
    <property type="entry name" value="MetalloPept_cat_dom_sf"/>
</dbReference>
<evidence type="ECO:0000256" key="5">
    <source>
        <dbReference type="PIRSR" id="PIRSR621190-2"/>
    </source>
</evidence>
<evidence type="ECO:0000313" key="8">
    <source>
        <dbReference type="EMBL" id="GMI98807.1"/>
    </source>
</evidence>
<keyword evidence="6" id="KW-0732">Signal</keyword>
<dbReference type="GO" id="GO:0006508">
    <property type="term" value="P:proteolysis"/>
    <property type="evidence" value="ECO:0007669"/>
    <property type="project" value="UniProtKB-KW"/>
</dbReference>
<evidence type="ECO:0000256" key="3">
    <source>
        <dbReference type="ARBA" id="ARBA00022801"/>
    </source>
</evidence>
<proteinExistence type="predicted"/>
<dbReference type="InterPro" id="IPR021190">
    <property type="entry name" value="Pept_M10A"/>
</dbReference>
<feature type="domain" description="Peptidase M10 metallopeptidase" evidence="7">
    <location>
        <begin position="72"/>
        <end position="223"/>
    </location>
</feature>
<dbReference type="EMBL" id="BSYR01000033">
    <property type="protein sequence ID" value="GMI98807.1"/>
    <property type="molecule type" value="Genomic_DNA"/>
</dbReference>
<dbReference type="AlphaFoldDB" id="A0A9W7MCK8"/>
<keyword evidence="9" id="KW-1185">Reference proteome</keyword>
<keyword evidence="1" id="KW-0645">Protease</keyword>
<keyword evidence="5" id="KW-0106">Calcium</keyword>
<protein>
    <recommendedName>
        <fullName evidence="7">Peptidase M10 metallopeptidase domain-containing protein</fullName>
    </recommendedName>
</protein>
<dbReference type="Gene3D" id="3.40.390.10">
    <property type="entry name" value="Collagenase (Catalytic Domain)"/>
    <property type="match status" value="1"/>
</dbReference>
<dbReference type="PRINTS" id="PR00138">
    <property type="entry name" value="MATRIXIN"/>
</dbReference>
<keyword evidence="4 5" id="KW-0862">Zinc</keyword>
<dbReference type="Proteomes" id="UP001165190">
    <property type="component" value="Unassembled WGS sequence"/>
</dbReference>
<keyword evidence="2 5" id="KW-0479">Metal-binding</keyword>
<evidence type="ECO:0000313" key="9">
    <source>
        <dbReference type="Proteomes" id="UP001165190"/>
    </source>
</evidence>
<feature type="binding site" evidence="5">
    <location>
        <position position="198"/>
    </location>
    <ligand>
        <name>Zn(2+)</name>
        <dbReference type="ChEBI" id="CHEBI:29105"/>
        <label>2</label>
        <note>catalytic</note>
    </ligand>
</feature>
<dbReference type="GO" id="GO:0030574">
    <property type="term" value="P:collagen catabolic process"/>
    <property type="evidence" value="ECO:0007669"/>
    <property type="project" value="TreeGrafter"/>
</dbReference>
<evidence type="ECO:0000256" key="2">
    <source>
        <dbReference type="ARBA" id="ARBA00022723"/>
    </source>
</evidence>
<gene>
    <name evidence="8" type="ORF">HRI_003550000</name>
</gene>
<dbReference type="InterPro" id="IPR001818">
    <property type="entry name" value="Pept_M10_metallopeptidase"/>
</dbReference>
<sequence>MAAKMFHQLLGAFLTILVLQPLVAKSRPVELESTQTHEQGKMSCSSPGGIGGSTSGGLFHLDVDNPLSSGRWYTFPVTYGFRSGTVMPPGLDVQTVSAIIDVAFVIWKAAVPVPWFAFQRITPGDNATIKITFAPLSGNYYGTGFYPPDGSLYLDNNHTLWGNTFPPASNQLDLLSGVLNIIGYTLGLEPSADPASVMYPTLNYGSIKWNLSPEDISRIQNLYLPHLELAKPI</sequence>
<keyword evidence="3" id="KW-0378">Hydrolase</keyword>
<dbReference type="SUPFAM" id="SSF55486">
    <property type="entry name" value="Metalloproteases ('zincins'), catalytic domain"/>
    <property type="match status" value="1"/>
</dbReference>
<dbReference type="GO" id="GO:0031012">
    <property type="term" value="C:extracellular matrix"/>
    <property type="evidence" value="ECO:0007669"/>
    <property type="project" value="InterPro"/>
</dbReference>
<accession>A0A9W7MCK8</accession>
<evidence type="ECO:0000256" key="1">
    <source>
        <dbReference type="ARBA" id="ARBA00022670"/>
    </source>
</evidence>
<reference evidence="8" key="1">
    <citation type="submission" date="2023-05" db="EMBL/GenBank/DDBJ databases">
        <title>Genome and transcriptome analyses reveal genes involved in the formation of fine ridges on petal epidermal cells in Hibiscus trionum.</title>
        <authorList>
            <person name="Koshimizu S."/>
            <person name="Masuda S."/>
            <person name="Ishii T."/>
            <person name="Shirasu K."/>
            <person name="Hoshino A."/>
            <person name="Arita M."/>
        </authorList>
    </citation>
    <scope>NUCLEOTIDE SEQUENCE</scope>
    <source>
        <strain evidence="8">Hamamatsu line</strain>
    </source>
</reference>
<feature type="binding site" evidence="5">
    <location>
        <position position="158"/>
    </location>
    <ligand>
        <name>Zn(2+)</name>
        <dbReference type="ChEBI" id="CHEBI:29105"/>
        <label>1</label>
    </ligand>
</feature>
<feature type="chain" id="PRO_5040974763" description="Peptidase M10 metallopeptidase domain-containing protein" evidence="6">
    <location>
        <begin position="25"/>
        <end position="233"/>
    </location>
</feature>
<evidence type="ECO:0000256" key="6">
    <source>
        <dbReference type="SAM" id="SignalP"/>
    </source>
</evidence>
<dbReference type="OrthoDB" id="406838at2759"/>
<dbReference type="Pfam" id="PF00413">
    <property type="entry name" value="Peptidase_M10"/>
    <property type="match status" value="1"/>
</dbReference>
<dbReference type="GO" id="GO:0004222">
    <property type="term" value="F:metalloendopeptidase activity"/>
    <property type="evidence" value="ECO:0007669"/>
    <property type="project" value="InterPro"/>
</dbReference>
<dbReference type="PANTHER" id="PTHR10201:SF213">
    <property type="entry name" value="METALLOENDOPROTEINASE 2-MMP-LIKE"/>
    <property type="match status" value="1"/>
</dbReference>
<comment type="caution">
    <text evidence="8">The sequence shown here is derived from an EMBL/GenBank/DDBJ whole genome shotgun (WGS) entry which is preliminary data.</text>
</comment>
<evidence type="ECO:0000259" key="7">
    <source>
        <dbReference type="Pfam" id="PF00413"/>
    </source>
</evidence>
<dbReference type="GO" id="GO:0030198">
    <property type="term" value="P:extracellular matrix organization"/>
    <property type="evidence" value="ECO:0007669"/>
    <property type="project" value="TreeGrafter"/>
</dbReference>
<name>A0A9W7MCK8_HIBTR</name>
<feature type="signal peptide" evidence="6">
    <location>
        <begin position="1"/>
        <end position="24"/>
    </location>
</feature>
<comment type="cofactor">
    <cofactor evidence="5">
        <name>Ca(2+)</name>
        <dbReference type="ChEBI" id="CHEBI:29108"/>
    </cofactor>
    <text evidence="5">Can bind about 5 Ca(2+) ions per subunit.</text>
</comment>
<evidence type="ECO:0000256" key="4">
    <source>
        <dbReference type="ARBA" id="ARBA00022833"/>
    </source>
</evidence>